<comment type="cofactor">
    <cofactor evidence="6">
        <name>Zn(2+)</name>
        <dbReference type="ChEBI" id="CHEBI:29105"/>
    </cofactor>
    <text evidence="6">Binds 1 zinc ion per subunit.</text>
</comment>
<evidence type="ECO:0000313" key="10">
    <source>
        <dbReference type="EMBL" id="KIF54681.1"/>
    </source>
</evidence>
<evidence type="ECO:0000259" key="8">
    <source>
        <dbReference type="Pfam" id="PF01435"/>
    </source>
</evidence>
<dbReference type="GO" id="GO:0046872">
    <property type="term" value="F:metal ion binding"/>
    <property type="evidence" value="ECO:0007669"/>
    <property type="project" value="UniProtKB-KW"/>
</dbReference>
<dbReference type="AlphaFoldDB" id="A0A0C1ZNS2"/>
<keyword evidence="1 6" id="KW-0645">Protease</keyword>
<dbReference type="Pfam" id="PF23368">
    <property type="entry name" value="DUF7092"/>
    <property type="match status" value="1"/>
</dbReference>
<name>A0A0C1ZNS2_9VIBR</name>
<keyword evidence="4 6" id="KW-0862">Zinc</keyword>
<keyword evidence="7" id="KW-0812">Transmembrane</keyword>
<dbReference type="InterPro" id="IPR051156">
    <property type="entry name" value="Mito/Outer_Membr_Metalloprot"/>
</dbReference>
<reference evidence="10 11" key="1">
    <citation type="submission" date="2014-07" db="EMBL/GenBank/DDBJ databases">
        <title>Unique and conserved regions in Vibrio harveyi and related species in comparison with the shrimp pathogen Vibrio harveyi CAIM 1792.</title>
        <authorList>
            <person name="Espinoza-Valles I."/>
            <person name="Vora G."/>
            <person name="Leekitcharoenphon P."/>
            <person name="Ussery D."/>
            <person name="Hoj L."/>
            <person name="Gomez-Gil B."/>
        </authorList>
    </citation>
    <scope>NUCLEOTIDE SEQUENCE [LARGE SCALE GENOMIC DNA]</scope>
    <source>
        <strain evidence="11">CAIM 1854 / LMG 25443</strain>
    </source>
</reference>
<evidence type="ECO:0000256" key="4">
    <source>
        <dbReference type="ARBA" id="ARBA00022833"/>
    </source>
</evidence>
<dbReference type="Gene3D" id="3.30.2010.10">
    <property type="entry name" value="Metalloproteases ('zincins'), catalytic domain"/>
    <property type="match status" value="1"/>
</dbReference>
<evidence type="ECO:0000259" key="9">
    <source>
        <dbReference type="Pfam" id="PF23368"/>
    </source>
</evidence>
<keyword evidence="7" id="KW-0472">Membrane</keyword>
<sequence>MQFEGTAFPPKSSERHQAKLDVAQANSLSLVVADNIFSCDQQHADITAPVGNLPVRFKLPNGWVFVTERTEEVSRWLEANKRSSFVDKIESNWLAWGVSAMACIAVVLGGYYYALPWVSDKVAYAIPDSVSVVLGEKVLQSLDSRWDPSELSKAEQEAIRSRVEQHLTQLEALPYQVEIVFRSSELGANAFALSGGKIVLLDELVALSKNQQQLDSIILHELGHIHHRHMLKRLVYSSVLSVGVALLTGESSGIVDNLAGASVFVLSSGYSREAEIQADAFAREAMLKVYGDTKPMAEMFELFRNKGYDELPEWLSTHPDLDKRIEAAKGN</sequence>
<dbReference type="InterPro" id="IPR055518">
    <property type="entry name" value="DUF7092"/>
</dbReference>
<keyword evidence="3 6" id="KW-0378">Hydrolase</keyword>
<evidence type="ECO:0000256" key="1">
    <source>
        <dbReference type="ARBA" id="ARBA00022670"/>
    </source>
</evidence>
<gene>
    <name evidence="10" type="ORF">H735_01745</name>
</gene>
<feature type="domain" description="Peptidase M48" evidence="8">
    <location>
        <begin position="155"/>
        <end position="329"/>
    </location>
</feature>
<evidence type="ECO:0000256" key="3">
    <source>
        <dbReference type="ARBA" id="ARBA00022801"/>
    </source>
</evidence>
<dbReference type="GO" id="GO:0004222">
    <property type="term" value="F:metalloendopeptidase activity"/>
    <property type="evidence" value="ECO:0007669"/>
    <property type="project" value="InterPro"/>
</dbReference>
<keyword evidence="7" id="KW-1133">Transmembrane helix</keyword>
<dbReference type="PANTHER" id="PTHR22726:SF1">
    <property type="entry name" value="METALLOENDOPEPTIDASE OMA1, MITOCHONDRIAL"/>
    <property type="match status" value="1"/>
</dbReference>
<evidence type="ECO:0000256" key="7">
    <source>
        <dbReference type="SAM" id="Phobius"/>
    </source>
</evidence>
<evidence type="ECO:0000313" key="11">
    <source>
        <dbReference type="Proteomes" id="UP000031586"/>
    </source>
</evidence>
<proteinExistence type="inferred from homology"/>
<feature type="transmembrane region" description="Helical" evidence="7">
    <location>
        <begin position="93"/>
        <end position="114"/>
    </location>
</feature>
<accession>A0A0C1ZNS2</accession>
<dbReference type="InterPro" id="IPR001915">
    <property type="entry name" value="Peptidase_M48"/>
</dbReference>
<dbReference type="Proteomes" id="UP000031586">
    <property type="component" value="Unassembled WGS sequence"/>
</dbReference>
<feature type="domain" description="DUF7092" evidence="9">
    <location>
        <begin position="3"/>
        <end position="79"/>
    </location>
</feature>
<dbReference type="Pfam" id="PF01435">
    <property type="entry name" value="Peptidase_M48"/>
    <property type="match status" value="1"/>
</dbReference>
<dbReference type="PANTHER" id="PTHR22726">
    <property type="entry name" value="METALLOENDOPEPTIDASE OMA1"/>
    <property type="match status" value="1"/>
</dbReference>
<comment type="caution">
    <text evidence="10">The sequence shown here is derived from an EMBL/GenBank/DDBJ whole genome shotgun (WGS) entry which is preliminary data.</text>
</comment>
<dbReference type="GO" id="GO:0051603">
    <property type="term" value="P:proteolysis involved in protein catabolic process"/>
    <property type="evidence" value="ECO:0007669"/>
    <property type="project" value="TreeGrafter"/>
</dbReference>
<keyword evidence="5 6" id="KW-0482">Metalloprotease</keyword>
<dbReference type="GO" id="GO:0016020">
    <property type="term" value="C:membrane"/>
    <property type="evidence" value="ECO:0007669"/>
    <property type="project" value="TreeGrafter"/>
</dbReference>
<organism evidence="10 11">
    <name type="scientific">Vibrio owensii CAIM 1854 = LMG 25443</name>
    <dbReference type="NCBI Taxonomy" id="1229493"/>
    <lineage>
        <taxon>Bacteria</taxon>
        <taxon>Pseudomonadati</taxon>
        <taxon>Pseudomonadota</taxon>
        <taxon>Gammaproteobacteria</taxon>
        <taxon>Vibrionales</taxon>
        <taxon>Vibrionaceae</taxon>
        <taxon>Vibrio</taxon>
    </lineage>
</organism>
<evidence type="ECO:0000256" key="6">
    <source>
        <dbReference type="RuleBase" id="RU003983"/>
    </source>
</evidence>
<dbReference type="CDD" id="cd07332">
    <property type="entry name" value="M48C_Oma1_like"/>
    <property type="match status" value="1"/>
</dbReference>
<evidence type="ECO:0000256" key="5">
    <source>
        <dbReference type="ARBA" id="ARBA00023049"/>
    </source>
</evidence>
<evidence type="ECO:0000256" key="2">
    <source>
        <dbReference type="ARBA" id="ARBA00022723"/>
    </source>
</evidence>
<dbReference type="PATRIC" id="fig|1229493.5.peg.4331"/>
<dbReference type="EMBL" id="JPRD01000005">
    <property type="protein sequence ID" value="KIF54681.1"/>
    <property type="molecule type" value="Genomic_DNA"/>
</dbReference>
<protein>
    <submittedName>
        <fullName evidence="10">Zn-dependent protease</fullName>
    </submittedName>
</protein>
<comment type="similarity">
    <text evidence="6">Belongs to the peptidase M48 family.</text>
</comment>
<keyword evidence="2" id="KW-0479">Metal-binding</keyword>
<dbReference type="RefSeq" id="WP_020195686.1">
    <property type="nucleotide sequence ID" value="NZ_BAOH01000027.1"/>
</dbReference>